<evidence type="ECO:0000313" key="2">
    <source>
        <dbReference type="Proteomes" id="UP000273369"/>
    </source>
</evidence>
<evidence type="ECO:0000313" key="1">
    <source>
        <dbReference type="EMBL" id="AYR02943.1"/>
    </source>
</evidence>
<accession>A0A3G3M911</accession>
<gene>
    <name evidence="1" type="primary">49</name>
    <name evidence="1" type="ORF">SEA_GEODIRT_49</name>
</gene>
<reference evidence="1 2" key="1">
    <citation type="submission" date="2018-09" db="EMBL/GenBank/DDBJ databases">
        <authorList>
            <person name="Pope W.H."/>
            <person name="Garlena R.A."/>
            <person name="Russell D.A."/>
            <person name="Jacobs-Sera D."/>
            <person name="Hatfull G.F."/>
        </authorList>
    </citation>
    <scope>NUCLEOTIDE SEQUENCE [LARGE SCALE GENOMIC DNA]</scope>
</reference>
<dbReference type="Proteomes" id="UP000273369">
    <property type="component" value="Segment"/>
</dbReference>
<dbReference type="KEGG" id="vg:65117066"/>
<organism evidence="1 2">
    <name type="scientific">Gordonia phage Geodirt</name>
    <dbReference type="NCBI Taxonomy" id="2483670"/>
    <lineage>
        <taxon>Viruses</taxon>
        <taxon>Duplodnaviria</taxon>
        <taxon>Heunggongvirae</taxon>
        <taxon>Uroviricota</taxon>
        <taxon>Caudoviricetes</taxon>
        <taxon>Stackebrandtviridae</taxon>
        <taxon>Schenleyvirinae</taxon>
        <taxon>Vividuovirus</taxon>
        <taxon>Vividuovirus geodirt</taxon>
    </lineage>
</organism>
<sequence length="113" mass="12424">MTGAEHYDQALRLLAAAGRWSDDADECRRRGTLTAVEVGDRRASREHDLEARESDRKARRCRDDALIHATLAQAAATALETVNNGLRHDLDDAVEDAFNDWHTAIAGKGNLNG</sequence>
<dbReference type="RefSeq" id="YP_010099379.1">
    <property type="nucleotide sequence ID" value="NC_055776.1"/>
</dbReference>
<proteinExistence type="predicted"/>
<name>A0A3G3M911_9CAUD</name>
<dbReference type="EMBL" id="MH976512">
    <property type="protein sequence ID" value="AYR02943.1"/>
    <property type="molecule type" value="Genomic_DNA"/>
</dbReference>
<protein>
    <submittedName>
        <fullName evidence="1">Uncharacterized protein</fullName>
    </submittedName>
</protein>
<dbReference type="GeneID" id="65117066"/>
<keyword evidence="2" id="KW-1185">Reference proteome</keyword>